<dbReference type="EMBL" id="NBII01000008">
    <property type="protein sequence ID" value="PAV16443.1"/>
    <property type="molecule type" value="Genomic_DNA"/>
</dbReference>
<dbReference type="Pfam" id="PF00561">
    <property type="entry name" value="Abhydrolase_1"/>
    <property type="match status" value="1"/>
</dbReference>
<protein>
    <submittedName>
        <fullName evidence="4">Alpha beta-hydrolase</fullName>
    </submittedName>
</protein>
<comment type="caution">
    <text evidence="4">The sequence shown here is derived from an EMBL/GenBank/DDBJ whole genome shotgun (WGS) entry which is preliminary data.</text>
</comment>
<proteinExistence type="inferred from homology"/>
<dbReference type="AlphaFoldDB" id="A0A286UA37"/>
<organism evidence="4 5">
    <name type="scientific">Pyrrhoderma noxium</name>
    <dbReference type="NCBI Taxonomy" id="2282107"/>
    <lineage>
        <taxon>Eukaryota</taxon>
        <taxon>Fungi</taxon>
        <taxon>Dikarya</taxon>
        <taxon>Basidiomycota</taxon>
        <taxon>Agaricomycotina</taxon>
        <taxon>Agaricomycetes</taxon>
        <taxon>Hymenochaetales</taxon>
        <taxon>Hymenochaetaceae</taxon>
        <taxon>Pyrrhoderma</taxon>
    </lineage>
</organism>
<evidence type="ECO:0000256" key="1">
    <source>
        <dbReference type="ARBA" id="ARBA00008645"/>
    </source>
</evidence>
<dbReference type="InterPro" id="IPR000073">
    <property type="entry name" value="AB_hydrolase_1"/>
</dbReference>
<dbReference type="GO" id="GO:0005739">
    <property type="term" value="C:mitochondrion"/>
    <property type="evidence" value="ECO:0007669"/>
    <property type="project" value="TreeGrafter"/>
</dbReference>
<sequence length="311" mass="35191">MTILSLTRSTCVQPFGLKTRILGRCLSTRASPVDLAYDVHNGPINPQAEQGPLILAHGLFGSKRNWTSTCKAFARELKRPIISLDLRNFGESPQSEEMDYRTMASDIIQFCNKHSLKNVSLLGHSMGGKVAMAVALDPDCPKDLLRHLIVADIAPVPGRLTSEFPRYMEAMLKIQNEGKVKSRKEAFDALYEYENDTLIRHFLLTNLASTPEGEPVKFRTPLDIINRNFGNIGDFPYEPGKVSWDGPTLFIKGSKSRYIQDKHYDTMTSFFPHMEIRSLDAGHWVHYEQASEFIKNITQFILQNQTSTPKK</sequence>
<dbReference type="OrthoDB" id="8119704at2759"/>
<dbReference type="InterPro" id="IPR029058">
    <property type="entry name" value="AB_hydrolase_fold"/>
</dbReference>
<keyword evidence="5" id="KW-1185">Reference proteome</keyword>
<dbReference type="GO" id="GO:0052689">
    <property type="term" value="F:carboxylic ester hydrolase activity"/>
    <property type="evidence" value="ECO:0007669"/>
    <property type="project" value="TreeGrafter"/>
</dbReference>
<dbReference type="Proteomes" id="UP000217199">
    <property type="component" value="Unassembled WGS sequence"/>
</dbReference>
<evidence type="ECO:0000313" key="5">
    <source>
        <dbReference type="Proteomes" id="UP000217199"/>
    </source>
</evidence>
<name>A0A286UA37_9AGAM</name>
<dbReference type="FunCoup" id="A0A286UA37">
    <property type="interactions" value="258"/>
</dbReference>
<evidence type="ECO:0000313" key="4">
    <source>
        <dbReference type="EMBL" id="PAV16443.1"/>
    </source>
</evidence>
<dbReference type="PANTHER" id="PTHR46118:SF4">
    <property type="entry name" value="PROTEIN ABHD11"/>
    <property type="match status" value="1"/>
</dbReference>
<dbReference type="InParanoid" id="A0A286UA37"/>
<reference evidence="4 5" key="1">
    <citation type="journal article" date="2017" name="Mol. Ecol.">
        <title>Comparative and population genomic landscape of Phellinus noxius: A hypervariable fungus causing root rot in trees.</title>
        <authorList>
            <person name="Chung C.L."/>
            <person name="Lee T.J."/>
            <person name="Akiba M."/>
            <person name="Lee H.H."/>
            <person name="Kuo T.H."/>
            <person name="Liu D."/>
            <person name="Ke H.M."/>
            <person name="Yokoi T."/>
            <person name="Roa M.B."/>
            <person name="Lu M.J."/>
            <person name="Chang Y.Y."/>
            <person name="Ann P.J."/>
            <person name="Tsai J.N."/>
            <person name="Chen C.Y."/>
            <person name="Tzean S.S."/>
            <person name="Ota Y."/>
            <person name="Hattori T."/>
            <person name="Sahashi N."/>
            <person name="Liou R.F."/>
            <person name="Kikuchi T."/>
            <person name="Tsai I.J."/>
        </authorList>
    </citation>
    <scope>NUCLEOTIDE SEQUENCE [LARGE SCALE GENOMIC DNA]</scope>
    <source>
        <strain evidence="4 5">FFPRI411160</strain>
    </source>
</reference>
<comment type="similarity">
    <text evidence="1">Belongs to the AB hydrolase superfamily.</text>
</comment>
<dbReference type="Gene3D" id="3.40.50.1820">
    <property type="entry name" value="alpha/beta hydrolase"/>
    <property type="match status" value="1"/>
</dbReference>
<dbReference type="FunFam" id="3.40.50.1820:FF:000039">
    <property type="entry name" value="Esterase ybfF"/>
    <property type="match status" value="1"/>
</dbReference>
<dbReference type="SUPFAM" id="SSF53474">
    <property type="entry name" value="alpha/beta-Hydrolases"/>
    <property type="match status" value="1"/>
</dbReference>
<dbReference type="PANTHER" id="PTHR46118">
    <property type="entry name" value="PROTEIN ABHD11"/>
    <property type="match status" value="1"/>
</dbReference>
<keyword evidence="2" id="KW-0378">Hydrolase</keyword>
<feature type="domain" description="AB hydrolase-1" evidence="3">
    <location>
        <begin position="52"/>
        <end position="288"/>
    </location>
</feature>
<gene>
    <name evidence="4" type="ORF">PNOK_0806300</name>
</gene>
<dbReference type="STRING" id="2282107.A0A286UA37"/>
<accession>A0A286UA37</accession>
<evidence type="ECO:0000256" key="2">
    <source>
        <dbReference type="ARBA" id="ARBA00022801"/>
    </source>
</evidence>
<evidence type="ECO:0000259" key="3">
    <source>
        <dbReference type="Pfam" id="PF00561"/>
    </source>
</evidence>